<feature type="region of interest" description="Disordered" evidence="4">
    <location>
        <begin position="713"/>
        <end position="741"/>
    </location>
</feature>
<reference evidence="6" key="1">
    <citation type="submission" date="2021-01" db="UniProtKB">
        <authorList>
            <consortium name="EnsemblMetazoa"/>
        </authorList>
    </citation>
    <scope>IDENTIFICATION</scope>
</reference>
<evidence type="ECO:0000256" key="1">
    <source>
        <dbReference type="ARBA" id="ARBA00006082"/>
    </source>
</evidence>
<dbReference type="SUPFAM" id="SSF55874">
    <property type="entry name" value="ATPase domain of HSP90 chaperone/DNA topoisomerase II/histidine kinase"/>
    <property type="match status" value="1"/>
</dbReference>
<evidence type="ECO:0000259" key="5">
    <source>
        <dbReference type="PROSITE" id="PS50118"/>
    </source>
</evidence>
<comment type="similarity">
    <text evidence="1">Belongs to the DNA mismatch repair MutL/HexB family.</text>
</comment>
<evidence type="ECO:0000313" key="7">
    <source>
        <dbReference type="Proteomes" id="UP000002358"/>
    </source>
</evidence>
<dbReference type="CDD" id="cd16926">
    <property type="entry name" value="HATPase_MutL-MLH-PMS-like"/>
    <property type="match status" value="1"/>
</dbReference>
<evidence type="ECO:0000256" key="3">
    <source>
        <dbReference type="PROSITE-ProRule" id="PRU00267"/>
    </source>
</evidence>
<feature type="region of interest" description="Disordered" evidence="4">
    <location>
        <begin position="388"/>
        <end position="451"/>
    </location>
</feature>
<dbReference type="InParanoid" id="A0A7M7GAD9"/>
<feature type="domain" description="HMG box" evidence="5">
    <location>
        <begin position="658"/>
        <end position="716"/>
    </location>
</feature>
<organism evidence="6 7">
    <name type="scientific">Nasonia vitripennis</name>
    <name type="common">Parasitic wasp</name>
    <dbReference type="NCBI Taxonomy" id="7425"/>
    <lineage>
        <taxon>Eukaryota</taxon>
        <taxon>Metazoa</taxon>
        <taxon>Ecdysozoa</taxon>
        <taxon>Arthropoda</taxon>
        <taxon>Hexapoda</taxon>
        <taxon>Insecta</taxon>
        <taxon>Pterygota</taxon>
        <taxon>Neoptera</taxon>
        <taxon>Endopterygota</taxon>
        <taxon>Hymenoptera</taxon>
        <taxon>Apocrita</taxon>
        <taxon>Proctotrupomorpha</taxon>
        <taxon>Chalcidoidea</taxon>
        <taxon>Pteromalidae</taxon>
        <taxon>Pteromalinae</taxon>
        <taxon>Nasonia</taxon>
    </lineage>
</organism>
<dbReference type="GeneID" id="100124117"/>
<dbReference type="InterPro" id="IPR036890">
    <property type="entry name" value="HATPase_C_sf"/>
</dbReference>
<evidence type="ECO:0000313" key="6">
    <source>
        <dbReference type="EnsemblMetazoa" id="XP_001607972"/>
    </source>
</evidence>
<feature type="compositionally biased region" description="Basic and acidic residues" evidence="4">
    <location>
        <begin position="404"/>
        <end position="413"/>
    </location>
</feature>
<dbReference type="CDD" id="cd00782">
    <property type="entry name" value="MutL_Trans"/>
    <property type="match status" value="1"/>
</dbReference>
<evidence type="ECO:0000256" key="4">
    <source>
        <dbReference type="SAM" id="MobiDB-lite"/>
    </source>
</evidence>
<feature type="compositionally biased region" description="Polar residues" evidence="4">
    <location>
        <begin position="713"/>
        <end position="727"/>
    </location>
</feature>
<dbReference type="AlphaFoldDB" id="A0A7M7GAD9"/>
<dbReference type="Gene3D" id="3.30.565.10">
    <property type="entry name" value="Histidine kinase-like ATPase, C-terminal domain"/>
    <property type="match status" value="1"/>
</dbReference>
<feature type="region of interest" description="Disordered" evidence="4">
    <location>
        <begin position="550"/>
        <end position="641"/>
    </location>
</feature>
<dbReference type="RefSeq" id="XP_001607972.2">
    <property type="nucleotide sequence ID" value="XM_001607922.6"/>
</dbReference>
<dbReference type="GO" id="GO:0140664">
    <property type="term" value="F:ATP-dependent DNA damage sensor activity"/>
    <property type="evidence" value="ECO:0007669"/>
    <property type="project" value="InterPro"/>
</dbReference>
<dbReference type="GO" id="GO:0016887">
    <property type="term" value="F:ATP hydrolysis activity"/>
    <property type="evidence" value="ECO:0007669"/>
    <property type="project" value="InterPro"/>
</dbReference>
<dbReference type="SMR" id="A0A7M7GAD9"/>
<protein>
    <recommendedName>
        <fullName evidence="5">HMG box domain-containing protein</fullName>
    </recommendedName>
</protein>
<dbReference type="InterPro" id="IPR014762">
    <property type="entry name" value="DNA_mismatch_repair_CS"/>
</dbReference>
<dbReference type="NCBIfam" id="TIGR00585">
    <property type="entry name" value="mutl"/>
    <property type="match status" value="1"/>
</dbReference>
<keyword evidence="3" id="KW-0539">Nucleus</keyword>
<dbReference type="SMART" id="SM01340">
    <property type="entry name" value="DNA_mis_repair"/>
    <property type="match status" value="1"/>
</dbReference>
<dbReference type="PANTHER" id="PTHR10073:SF54">
    <property type="entry name" value="PMS1 PROTEIN HOMOLOG 1"/>
    <property type="match status" value="1"/>
</dbReference>
<dbReference type="GO" id="GO:0005524">
    <property type="term" value="F:ATP binding"/>
    <property type="evidence" value="ECO:0007669"/>
    <property type="project" value="InterPro"/>
</dbReference>
<dbReference type="Gene3D" id="1.10.30.10">
    <property type="entry name" value="High mobility group box domain"/>
    <property type="match status" value="1"/>
</dbReference>
<feature type="DNA-binding region" description="HMG box" evidence="3">
    <location>
        <begin position="658"/>
        <end position="716"/>
    </location>
</feature>
<dbReference type="InterPro" id="IPR038973">
    <property type="entry name" value="MutL/Mlh/Pms-like"/>
</dbReference>
<dbReference type="OrthoDB" id="1618453at2759"/>
<dbReference type="PROSITE" id="PS00058">
    <property type="entry name" value="DNA_MISMATCH_REPAIR_1"/>
    <property type="match status" value="1"/>
</dbReference>
<evidence type="ECO:0000256" key="2">
    <source>
        <dbReference type="ARBA" id="ARBA00022763"/>
    </source>
</evidence>
<dbReference type="GO" id="GO:0030983">
    <property type="term" value="F:mismatched DNA binding"/>
    <property type="evidence" value="ECO:0007669"/>
    <property type="project" value="InterPro"/>
</dbReference>
<dbReference type="InterPro" id="IPR009071">
    <property type="entry name" value="HMG_box_dom"/>
</dbReference>
<accession>A0A7M7GAD9</accession>
<dbReference type="InterPro" id="IPR002099">
    <property type="entry name" value="MutL/Mlh/PMS"/>
</dbReference>
<dbReference type="InterPro" id="IPR036910">
    <property type="entry name" value="HMG_box_dom_sf"/>
</dbReference>
<dbReference type="SUPFAM" id="SSF54211">
    <property type="entry name" value="Ribosomal protein S5 domain 2-like"/>
    <property type="match status" value="1"/>
</dbReference>
<dbReference type="InterPro" id="IPR013507">
    <property type="entry name" value="DNA_mismatch_S5_2-like"/>
</dbReference>
<dbReference type="GO" id="GO:0032389">
    <property type="term" value="C:MutLalpha complex"/>
    <property type="evidence" value="ECO:0007669"/>
    <property type="project" value="TreeGrafter"/>
</dbReference>
<proteinExistence type="inferred from homology"/>
<dbReference type="SMART" id="SM00398">
    <property type="entry name" value="HMG"/>
    <property type="match status" value="1"/>
</dbReference>
<feature type="compositionally biased region" description="Basic and acidic residues" evidence="4">
    <location>
        <begin position="576"/>
        <end position="585"/>
    </location>
</feature>
<dbReference type="InterPro" id="IPR020568">
    <property type="entry name" value="Ribosomal_Su5_D2-typ_SF"/>
</dbReference>
<keyword evidence="2" id="KW-0227">DNA damage</keyword>
<dbReference type="FunFam" id="3.30.565.10:FF:000017">
    <property type="entry name" value="PMS1 homolog 1, mismatch repair system component"/>
    <property type="match status" value="1"/>
</dbReference>
<dbReference type="Proteomes" id="UP000002358">
    <property type="component" value="Chromosome 5"/>
</dbReference>
<keyword evidence="7" id="KW-1185">Reference proteome</keyword>
<feature type="compositionally biased region" description="Basic and acidic residues" evidence="4">
    <location>
        <begin position="435"/>
        <end position="451"/>
    </location>
</feature>
<dbReference type="Gene3D" id="3.30.230.10">
    <property type="match status" value="1"/>
</dbReference>
<dbReference type="KEGG" id="nvi:100124117"/>
<dbReference type="Pfam" id="PF01119">
    <property type="entry name" value="DNA_mis_repair"/>
    <property type="match status" value="1"/>
</dbReference>
<dbReference type="EnsemblMetazoa" id="XM_001607922">
    <property type="protein sequence ID" value="XP_001607972"/>
    <property type="gene ID" value="LOC100124117"/>
</dbReference>
<dbReference type="InterPro" id="IPR014721">
    <property type="entry name" value="Ribsml_uS5_D2-typ_fold_subgr"/>
</dbReference>
<sequence length="866" mass="97774">MSIKPLSKETVKLINSGQVISSIYSAIKELVENSLDAQAQNIEVNLVDDGLSLIEVKDNGCGISRDDAQYMALHAHTSKISDFNDLDLLSTYGFRGEGLTSVCQVADVTISTKTEEDVTMLRYTLNHDGQVVDSELSHGLTGTTVQMRNLFKNMPVRRNILTNKKRMNQELKAIELLLKMFSICKPSVRFMLRVNGKTVFTKISCKTVMEAVRSVYGSQIFPKLTHITKSFGQTEMQLFIPDKNVKDASEVSQVGLQFVCVNGRPIKSKEIEKKINKRISEYFNQNTSSSRKFVFCLILKVDPSMLDVNLEPNKDKIYLQNETAVLSEIDNSLLSFYELQDSQMSTQQSDIENVNCNFNILNESDKVNQVEKEWPACKKRKLNLKDENIHDTSTSNKNSPVKRKSMDNTRKQSDASFLQSINGPALSDSDSNDADAEHFDKRISKPKDKAPEMMDIAELDNEDNNSELFDLAPNPITNHQVVKETLSQLPKVDLGEDFDWEEIVNKSNKSNGVKTESSEVILDKITVTDVAWSKGQVPGLQGGVAIGFDDEQNSAKNNRDFRESPIVQSEDSESFDFQKDVKTINDSEEPIDDSNVSIPENAEFEWNVNVKNTKKKTPSKKNSEKSAGTSKQVKRSLASSNDPTQTKILFAGDNAGLINTGLSAFAMYCAEARTKILKEHPELTPAEVAVYMNQQWKEISPEERQYYRDLANKQNQSENNTSLSQAPKKSKPKLSQAEADKNRKQLVSMLESMKVNKTEAKKENIIMKTFALWDMSTSIVKERFQMPEVTEVERFIVGPLNSKIWIVNIKSKLFVFDVTILHDGLNVKDYDISQISAGYVNDLVDKWITEQSNMNVFHQLHSMEKY</sequence>
<dbReference type="GO" id="GO:0006298">
    <property type="term" value="P:mismatch repair"/>
    <property type="evidence" value="ECO:0007669"/>
    <property type="project" value="InterPro"/>
</dbReference>
<dbReference type="Pfam" id="PF00505">
    <property type="entry name" value="HMG_box"/>
    <property type="match status" value="1"/>
</dbReference>
<name>A0A7M7GAD9_NASVI</name>
<dbReference type="PROSITE" id="PS50118">
    <property type="entry name" value="HMG_BOX_2"/>
    <property type="match status" value="1"/>
</dbReference>
<dbReference type="PANTHER" id="PTHR10073">
    <property type="entry name" value="DNA MISMATCH REPAIR PROTEIN MLH, PMS, MUTL"/>
    <property type="match status" value="1"/>
</dbReference>
<dbReference type="Pfam" id="PF13589">
    <property type="entry name" value="HATPase_c_3"/>
    <property type="match status" value="1"/>
</dbReference>
<keyword evidence="3" id="KW-0238">DNA-binding</keyword>
<feature type="compositionally biased region" description="Polar residues" evidence="4">
    <location>
        <begin position="627"/>
        <end position="641"/>
    </location>
</feature>
<dbReference type="CDD" id="cd00084">
    <property type="entry name" value="HMG-box_SF"/>
    <property type="match status" value="1"/>
</dbReference>
<dbReference type="SUPFAM" id="SSF47095">
    <property type="entry name" value="HMG-box"/>
    <property type="match status" value="1"/>
</dbReference>